<evidence type="ECO:0000256" key="1">
    <source>
        <dbReference type="ARBA" id="ARBA00004141"/>
    </source>
</evidence>
<dbReference type="Proteomes" id="UP000054342">
    <property type="component" value="Unassembled WGS sequence"/>
</dbReference>
<dbReference type="Pfam" id="PF07690">
    <property type="entry name" value="MFS_1"/>
    <property type="match status" value="1"/>
</dbReference>
<accession>A0A0D2C1H3</accession>
<keyword evidence="3 6" id="KW-1133">Transmembrane helix</keyword>
<dbReference type="PANTHER" id="PTHR21576">
    <property type="entry name" value="UNCHARACTERIZED NODULIN-LIKE PROTEIN"/>
    <property type="match status" value="1"/>
</dbReference>
<feature type="region of interest" description="Disordered" evidence="5">
    <location>
        <begin position="203"/>
        <end position="262"/>
    </location>
</feature>
<feature type="transmembrane region" description="Helical" evidence="6">
    <location>
        <begin position="443"/>
        <end position="461"/>
    </location>
</feature>
<keyword evidence="8" id="KW-1185">Reference proteome</keyword>
<dbReference type="InterPro" id="IPR011701">
    <property type="entry name" value="MFS"/>
</dbReference>
<evidence type="ECO:0000256" key="3">
    <source>
        <dbReference type="ARBA" id="ARBA00022989"/>
    </source>
</evidence>
<dbReference type="PANTHER" id="PTHR21576:SF158">
    <property type="entry name" value="RIBOSOMAL RNA-PROCESSING PROTEIN 12-LIKE CONSERVED DOMAIN-CONTAINING PROTEIN"/>
    <property type="match status" value="1"/>
</dbReference>
<evidence type="ECO:0000256" key="2">
    <source>
        <dbReference type="ARBA" id="ARBA00022692"/>
    </source>
</evidence>
<dbReference type="RefSeq" id="XP_013319189.1">
    <property type="nucleotide sequence ID" value="XM_013463735.1"/>
</dbReference>
<dbReference type="STRING" id="348802.A0A0D2C1H3"/>
<keyword evidence="4 6" id="KW-0472">Membrane</keyword>
<keyword evidence="2 6" id="KW-0812">Transmembrane</keyword>
<feature type="transmembrane region" description="Helical" evidence="6">
    <location>
        <begin position="382"/>
        <end position="403"/>
    </location>
</feature>
<dbReference type="InterPro" id="IPR036259">
    <property type="entry name" value="MFS_trans_sf"/>
</dbReference>
<dbReference type="EMBL" id="KN847318">
    <property type="protein sequence ID" value="KIW58601.1"/>
    <property type="molecule type" value="Genomic_DNA"/>
</dbReference>
<organism evidence="7 8">
    <name type="scientific">Exophiala xenobiotica</name>
    <dbReference type="NCBI Taxonomy" id="348802"/>
    <lineage>
        <taxon>Eukaryota</taxon>
        <taxon>Fungi</taxon>
        <taxon>Dikarya</taxon>
        <taxon>Ascomycota</taxon>
        <taxon>Pezizomycotina</taxon>
        <taxon>Eurotiomycetes</taxon>
        <taxon>Chaetothyriomycetidae</taxon>
        <taxon>Chaetothyriales</taxon>
        <taxon>Herpotrichiellaceae</taxon>
        <taxon>Exophiala</taxon>
    </lineage>
</organism>
<evidence type="ECO:0008006" key="9">
    <source>
        <dbReference type="Google" id="ProtNLM"/>
    </source>
</evidence>
<feature type="transmembrane region" description="Helical" evidence="6">
    <location>
        <begin position="79"/>
        <end position="96"/>
    </location>
</feature>
<proteinExistence type="predicted"/>
<dbReference type="GO" id="GO:0000329">
    <property type="term" value="C:fungal-type vacuole membrane"/>
    <property type="evidence" value="ECO:0007669"/>
    <property type="project" value="TreeGrafter"/>
</dbReference>
<comment type="subcellular location">
    <subcellularLocation>
        <location evidence="1">Membrane</location>
        <topology evidence="1">Multi-pass membrane protein</topology>
    </subcellularLocation>
</comment>
<reference evidence="7 8" key="1">
    <citation type="submission" date="2015-01" db="EMBL/GenBank/DDBJ databases">
        <title>The Genome Sequence of Exophiala xenobiotica CBS118157.</title>
        <authorList>
            <consortium name="The Broad Institute Genomics Platform"/>
            <person name="Cuomo C."/>
            <person name="de Hoog S."/>
            <person name="Gorbushina A."/>
            <person name="Stielow B."/>
            <person name="Teixiera M."/>
            <person name="Abouelleil A."/>
            <person name="Chapman S.B."/>
            <person name="Priest M."/>
            <person name="Young S.K."/>
            <person name="Wortman J."/>
            <person name="Nusbaum C."/>
            <person name="Birren B."/>
        </authorList>
    </citation>
    <scope>NUCLEOTIDE SEQUENCE [LARGE SCALE GENOMIC DNA]</scope>
    <source>
        <strain evidence="7 8">CBS 118157</strain>
    </source>
</reference>
<feature type="transmembrane region" description="Helical" evidence="6">
    <location>
        <begin position="12"/>
        <end position="32"/>
    </location>
</feature>
<gene>
    <name evidence="7" type="ORF">PV05_03106</name>
</gene>
<dbReference type="Gene3D" id="1.20.1250.20">
    <property type="entry name" value="MFS general substrate transporter like domains"/>
    <property type="match status" value="2"/>
</dbReference>
<dbReference type="GeneID" id="25325014"/>
<sequence length="531" mass="57339">MLLSADPQKRARIITVIACTTIALACGTNYGYSIWGPSFAARLKLSATDSNLIGTIGNLGMYAFGIPSGIMVDAKGPRWGIALGIILFAVGYYPIAQAYEAGPGSYSVGLICLFSFFTGAGSCTAFTASIKAAALNFPESRGTATAFPLAAFGLSAMFFAAIALLLPSGTYNFLILLATGTVVLPLISFPFLRVLPPQSYHHVPQQDRQVMHRTRSSGSHQYSPSEEPGAPPNMHKIPSSTSTESQDPEPTPDSGDEHSSLISKSSIDGAEDLENSKHLASDRNRESPHLDIRGFALLPLPEFWQLFSMLGLLTGIGLMTINNIGNDAQALWKHFDPSTTPAFIEKRQAMHVSILSFCSFTGRLTSGIGSDFLVSKLHRSRFWCLFASAIIFCLAQLAGTAIATPNLLVLLSGLTGFAYGMLFGVYPSLVAHCFGVHGLSQNWGTMTLAPVISGNIFNLLYGRIYDSHSVKNEAGDMECLQGRVCYSSAYWVTFCAAVLGVGCCLWSIWHEYQVHKVRESKERVGDHERTA</sequence>
<evidence type="ECO:0000256" key="6">
    <source>
        <dbReference type="SAM" id="Phobius"/>
    </source>
</evidence>
<protein>
    <recommendedName>
        <fullName evidence="9">Nodulin-like domain-containing protein</fullName>
    </recommendedName>
</protein>
<dbReference type="AlphaFoldDB" id="A0A0D2C1H3"/>
<feature type="transmembrane region" description="Helical" evidence="6">
    <location>
        <begin position="173"/>
        <end position="192"/>
    </location>
</feature>
<dbReference type="SUPFAM" id="SSF103473">
    <property type="entry name" value="MFS general substrate transporter"/>
    <property type="match status" value="1"/>
</dbReference>
<dbReference type="GO" id="GO:0022857">
    <property type="term" value="F:transmembrane transporter activity"/>
    <property type="evidence" value="ECO:0007669"/>
    <property type="project" value="InterPro"/>
</dbReference>
<evidence type="ECO:0000256" key="4">
    <source>
        <dbReference type="ARBA" id="ARBA00023136"/>
    </source>
</evidence>
<evidence type="ECO:0000313" key="7">
    <source>
        <dbReference type="EMBL" id="KIW58601.1"/>
    </source>
</evidence>
<feature type="transmembrane region" description="Helical" evidence="6">
    <location>
        <begin position="52"/>
        <end position="72"/>
    </location>
</feature>
<evidence type="ECO:0000313" key="8">
    <source>
        <dbReference type="Proteomes" id="UP000054342"/>
    </source>
</evidence>
<feature type="transmembrane region" description="Helical" evidence="6">
    <location>
        <begin position="409"/>
        <end position="431"/>
    </location>
</feature>
<evidence type="ECO:0000256" key="5">
    <source>
        <dbReference type="SAM" id="MobiDB-lite"/>
    </source>
</evidence>
<name>A0A0D2C1H3_9EURO</name>
<feature type="transmembrane region" description="Helical" evidence="6">
    <location>
        <begin position="146"/>
        <end position="167"/>
    </location>
</feature>
<feature type="transmembrane region" description="Helical" evidence="6">
    <location>
        <begin position="490"/>
        <end position="509"/>
    </location>
</feature>
<dbReference type="OrthoDB" id="410267at2759"/>